<dbReference type="PANTHER" id="PTHR11439:SF496">
    <property type="entry name" value="RNA-DIRECTED DNA POLYMERASE"/>
    <property type="match status" value="1"/>
</dbReference>
<reference evidence="2" key="2">
    <citation type="journal article" date="2024" name="Plant">
        <title>Genomic evolution and insights into agronomic trait innovations of Sesamum species.</title>
        <authorList>
            <person name="Miao H."/>
            <person name="Wang L."/>
            <person name="Qu L."/>
            <person name="Liu H."/>
            <person name="Sun Y."/>
            <person name="Le M."/>
            <person name="Wang Q."/>
            <person name="Wei S."/>
            <person name="Zheng Y."/>
            <person name="Lin W."/>
            <person name="Duan Y."/>
            <person name="Cao H."/>
            <person name="Xiong S."/>
            <person name="Wang X."/>
            <person name="Wei L."/>
            <person name="Li C."/>
            <person name="Ma Q."/>
            <person name="Ju M."/>
            <person name="Zhao R."/>
            <person name="Li G."/>
            <person name="Mu C."/>
            <person name="Tian Q."/>
            <person name="Mei H."/>
            <person name="Zhang T."/>
            <person name="Gao T."/>
            <person name="Zhang H."/>
        </authorList>
    </citation>
    <scope>NUCLEOTIDE SEQUENCE</scope>
    <source>
        <strain evidence="2">KEN1</strain>
    </source>
</reference>
<name>A0AAW2U606_9LAMI</name>
<reference evidence="2" key="1">
    <citation type="submission" date="2020-06" db="EMBL/GenBank/DDBJ databases">
        <authorList>
            <person name="Li T."/>
            <person name="Hu X."/>
            <person name="Zhang T."/>
            <person name="Song X."/>
            <person name="Zhang H."/>
            <person name="Dai N."/>
            <person name="Sheng W."/>
            <person name="Hou X."/>
            <person name="Wei L."/>
        </authorList>
    </citation>
    <scope>NUCLEOTIDE SEQUENCE</scope>
    <source>
        <strain evidence="2">KEN1</strain>
        <tissue evidence="2">Leaf</tissue>
    </source>
</reference>
<comment type="caution">
    <text evidence="2">The sequence shown here is derived from an EMBL/GenBank/DDBJ whole genome shotgun (WGS) entry which is preliminary data.</text>
</comment>
<dbReference type="AlphaFoldDB" id="A0AAW2U606"/>
<dbReference type="InterPro" id="IPR013103">
    <property type="entry name" value="RVT_2"/>
</dbReference>
<evidence type="ECO:0000259" key="1">
    <source>
        <dbReference type="Pfam" id="PF07727"/>
    </source>
</evidence>
<dbReference type="CDD" id="cd09272">
    <property type="entry name" value="RNase_HI_RT_Ty1"/>
    <property type="match status" value="1"/>
</dbReference>
<gene>
    <name evidence="2" type="ORF">Slati_3764700</name>
</gene>
<sequence length="435" mass="49863">MAKSIRIMLAIATWYDYEIWQMNVKTAFLNDFIEEEIYMDQPEGFTVVGEEQKVCHLQRSIYGLKQASGSWNIHFDEVIGGYDFVKNDFDPCVYKKVSGSSIAFLVLYVDDILLIGNDVKMLGDTKAWLSTQFSMKNLGEASYILGIKIFTDRSKRMLGMTQNSYVEKILKRFKMEHSKREFLPMRHRVKLSKKQPPKTNEDLKRMLDVPYASVVGSIQYAAQCIRLNVAYALSVMNRYQACAGEAHWTAVKTILKYLRRTKDMFLVYGGGELILEGYSDTSFQSDDDDVISQLGFVFKLNGDLVAWKSSKQDTTVDSTMEAEYIAASEEAKEAVWMKNYIQELDVVPSIAEPVVIFCDNNGAIAQVKEPRSHHRSKYILRRYHLLKEMVERGDVRMDRVNSAENIADPLTKPVSQIAYAQHLGKMGLRQKSDWL</sequence>
<organism evidence="2">
    <name type="scientific">Sesamum latifolium</name>
    <dbReference type="NCBI Taxonomy" id="2727402"/>
    <lineage>
        <taxon>Eukaryota</taxon>
        <taxon>Viridiplantae</taxon>
        <taxon>Streptophyta</taxon>
        <taxon>Embryophyta</taxon>
        <taxon>Tracheophyta</taxon>
        <taxon>Spermatophyta</taxon>
        <taxon>Magnoliopsida</taxon>
        <taxon>eudicotyledons</taxon>
        <taxon>Gunneridae</taxon>
        <taxon>Pentapetalae</taxon>
        <taxon>asterids</taxon>
        <taxon>lamiids</taxon>
        <taxon>Lamiales</taxon>
        <taxon>Pedaliaceae</taxon>
        <taxon>Sesamum</taxon>
    </lineage>
</organism>
<dbReference type="SUPFAM" id="SSF56672">
    <property type="entry name" value="DNA/RNA polymerases"/>
    <property type="match status" value="1"/>
</dbReference>
<evidence type="ECO:0000313" key="2">
    <source>
        <dbReference type="EMBL" id="KAL0411750.1"/>
    </source>
</evidence>
<dbReference type="EMBL" id="JACGWN010000013">
    <property type="protein sequence ID" value="KAL0411750.1"/>
    <property type="molecule type" value="Genomic_DNA"/>
</dbReference>
<proteinExistence type="predicted"/>
<dbReference type="Pfam" id="PF07727">
    <property type="entry name" value="RVT_2"/>
    <property type="match status" value="1"/>
</dbReference>
<accession>A0AAW2U606</accession>
<dbReference type="InterPro" id="IPR043502">
    <property type="entry name" value="DNA/RNA_pol_sf"/>
</dbReference>
<dbReference type="PANTHER" id="PTHR11439">
    <property type="entry name" value="GAG-POL-RELATED RETROTRANSPOSON"/>
    <property type="match status" value="1"/>
</dbReference>
<protein>
    <submittedName>
        <fullName evidence="2">Secreted RxLR effector protein</fullName>
    </submittedName>
</protein>
<feature type="domain" description="Reverse transcriptase Ty1/copia-type" evidence="1">
    <location>
        <begin position="3"/>
        <end position="185"/>
    </location>
</feature>